<evidence type="ECO:0000313" key="3">
    <source>
        <dbReference type="Proteomes" id="UP000250235"/>
    </source>
</evidence>
<name>A0A2Z7BXP5_9LAMI</name>
<proteinExistence type="predicted"/>
<feature type="region of interest" description="Disordered" evidence="1">
    <location>
        <begin position="44"/>
        <end position="140"/>
    </location>
</feature>
<evidence type="ECO:0000313" key="2">
    <source>
        <dbReference type="EMBL" id="KZV39249.1"/>
    </source>
</evidence>
<sequence>MNTDAIDTRSLSLAPSELLVITTRHADNSAGYNQRNFLKRLHLTGTLYPPPGASPAGSKPRPAVNPRKPEQQTGDNTTALEEPLGQYPDLTGTLYPPPGALPAGSKPRPAVNPRKPEQQTGDNTTALEGPLGQYPDRLTDPSREMRVRYCRSSSSTKAYGSYPLIPRRSITVHTNLNNKQKAYIAKHINHVPSTAVTKLNIRTSTSELYLAHVDCHKESPSNAYLPPAKPTQQLLKDYNSETQQLGATTPPALDLPFYLLGIRIRPSVRQRKNKNIEPGDPRLLRQAALEALTRSARTNTPRKTRPEQFPAKWRRRRAAHDGGVFEREEATAFGV</sequence>
<dbReference type="EMBL" id="KV001290">
    <property type="protein sequence ID" value="KZV39249.1"/>
    <property type="molecule type" value="Genomic_DNA"/>
</dbReference>
<organism evidence="2 3">
    <name type="scientific">Dorcoceras hygrometricum</name>
    <dbReference type="NCBI Taxonomy" id="472368"/>
    <lineage>
        <taxon>Eukaryota</taxon>
        <taxon>Viridiplantae</taxon>
        <taxon>Streptophyta</taxon>
        <taxon>Embryophyta</taxon>
        <taxon>Tracheophyta</taxon>
        <taxon>Spermatophyta</taxon>
        <taxon>Magnoliopsida</taxon>
        <taxon>eudicotyledons</taxon>
        <taxon>Gunneridae</taxon>
        <taxon>Pentapetalae</taxon>
        <taxon>asterids</taxon>
        <taxon>lamiids</taxon>
        <taxon>Lamiales</taxon>
        <taxon>Gesneriaceae</taxon>
        <taxon>Didymocarpoideae</taxon>
        <taxon>Trichosporeae</taxon>
        <taxon>Loxocarpinae</taxon>
        <taxon>Dorcoceras</taxon>
    </lineage>
</organism>
<dbReference type="Proteomes" id="UP000250235">
    <property type="component" value="Unassembled WGS sequence"/>
</dbReference>
<protein>
    <submittedName>
        <fullName evidence="2">Uncharacterized protein</fullName>
    </submittedName>
</protein>
<accession>A0A2Z7BXP5</accession>
<keyword evidence="3" id="KW-1185">Reference proteome</keyword>
<gene>
    <name evidence="2" type="ORF">F511_28903</name>
</gene>
<reference evidence="2 3" key="1">
    <citation type="journal article" date="2015" name="Proc. Natl. Acad. Sci. U.S.A.">
        <title>The resurrection genome of Boea hygrometrica: A blueprint for survival of dehydration.</title>
        <authorList>
            <person name="Xiao L."/>
            <person name="Yang G."/>
            <person name="Zhang L."/>
            <person name="Yang X."/>
            <person name="Zhao S."/>
            <person name="Ji Z."/>
            <person name="Zhou Q."/>
            <person name="Hu M."/>
            <person name="Wang Y."/>
            <person name="Chen M."/>
            <person name="Xu Y."/>
            <person name="Jin H."/>
            <person name="Xiao X."/>
            <person name="Hu G."/>
            <person name="Bao F."/>
            <person name="Hu Y."/>
            <person name="Wan P."/>
            <person name="Li L."/>
            <person name="Deng X."/>
            <person name="Kuang T."/>
            <person name="Xiang C."/>
            <person name="Zhu J.K."/>
            <person name="Oliver M.J."/>
            <person name="He Y."/>
        </authorList>
    </citation>
    <scope>NUCLEOTIDE SEQUENCE [LARGE SCALE GENOMIC DNA]</scope>
    <source>
        <strain evidence="3">cv. XS01</strain>
    </source>
</reference>
<feature type="region of interest" description="Disordered" evidence="1">
    <location>
        <begin position="293"/>
        <end position="335"/>
    </location>
</feature>
<dbReference type="AlphaFoldDB" id="A0A2Z7BXP5"/>
<feature type="compositionally biased region" description="Basic and acidic residues" evidence="1">
    <location>
        <begin position="319"/>
        <end position="335"/>
    </location>
</feature>
<evidence type="ECO:0000256" key="1">
    <source>
        <dbReference type="SAM" id="MobiDB-lite"/>
    </source>
</evidence>